<reference evidence="1 2" key="1">
    <citation type="submission" date="2016-11" db="EMBL/GenBank/DDBJ databases">
        <title>Sphingorhabdus sp. LPB0140, isolated from marine environment.</title>
        <authorList>
            <person name="Kim E."/>
            <person name="Yi H."/>
        </authorList>
    </citation>
    <scope>NUCLEOTIDE SEQUENCE [LARGE SCALE GENOMIC DNA]</scope>
    <source>
        <strain evidence="1 2">LPB0140</strain>
    </source>
</reference>
<dbReference type="Proteomes" id="UP000242561">
    <property type="component" value="Chromosome"/>
</dbReference>
<dbReference type="EMBL" id="CP018154">
    <property type="protein sequence ID" value="APG63297.1"/>
    <property type="molecule type" value="Genomic_DNA"/>
</dbReference>
<dbReference type="KEGG" id="sphl:LPB140_11450"/>
<name>A0A1L3JDS0_9SPHN</name>
<evidence type="ECO:0000313" key="1">
    <source>
        <dbReference type="EMBL" id="APG63297.1"/>
    </source>
</evidence>
<sequence>MHIPSPVQQVHIGVTYNLIDSSAPDMQAIIALKQKKSPTKYKCGHPYYHRRCFYLATRINAHDIL</sequence>
<organism evidence="1 2">
    <name type="scientific">Sphingorhabdus lutea</name>
    <dbReference type="NCBI Taxonomy" id="1913578"/>
    <lineage>
        <taxon>Bacteria</taxon>
        <taxon>Pseudomonadati</taxon>
        <taxon>Pseudomonadota</taxon>
        <taxon>Alphaproteobacteria</taxon>
        <taxon>Sphingomonadales</taxon>
        <taxon>Sphingomonadaceae</taxon>
        <taxon>Sphingorhabdus</taxon>
    </lineage>
</organism>
<keyword evidence="2" id="KW-1185">Reference proteome</keyword>
<gene>
    <name evidence="1" type="ORF">LPB140_11450</name>
</gene>
<proteinExistence type="predicted"/>
<dbReference type="AlphaFoldDB" id="A0A1L3JDS0"/>
<accession>A0A1L3JDS0</accession>
<protein>
    <submittedName>
        <fullName evidence="1">Uncharacterized protein</fullName>
    </submittedName>
</protein>
<evidence type="ECO:0000313" key="2">
    <source>
        <dbReference type="Proteomes" id="UP000242561"/>
    </source>
</evidence>